<keyword evidence="2" id="KW-1185">Reference proteome</keyword>
<evidence type="ECO:0000313" key="2">
    <source>
        <dbReference type="Proteomes" id="UP000237347"/>
    </source>
</evidence>
<gene>
    <name evidence="1" type="primary">BURP3</name>
    <name evidence="1" type="ORF">CFP56_036405</name>
</gene>
<dbReference type="EMBL" id="PKMF04000067">
    <property type="protein sequence ID" value="KAK7853237.1"/>
    <property type="molecule type" value="Genomic_DNA"/>
</dbReference>
<dbReference type="AlphaFoldDB" id="A0AAW0LQ40"/>
<accession>A0AAW0LQ40</accession>
<proteinExistence type="predicted"/>
<name>A0AAW0LQ40_QUESU</name>
<sequence>MHMPWNDENLYETNIVDSNPVVCMVALVASHAAVPPEKYWNSMLPNTPMPKALSDLLQPGWYFESERTSLASFH</sequence>
<organism evidence="1 2">
    <name type="scientific">Quercus suber</name>
    <name type="common">Cork oak</name>
    <dbReference type="NCBI Taxonomy" id="58331"/>
    <lineage>
        <taxon>Eukaryota</taxon>
        <taxon>Viridiplantae</taxon>
        <taxon>Streptophyta</taxon>
        <taxon>Embryophyta</taxon>
        <taxon>Tracheophyta</taxon>
        <taxon>Spermatophyta</taxon>
        <taxon>Magnoliopsida</taxon>
        <taxon>eudicotyledons</taxon>
        <taxon>Gunneridae</taxon>
        <taxon>Pentapetalae</taxon>
        <taxon>rosids</taxon>
        <taxon>fabids</taxon>
        <taxon>Fagales</taxon>
        <taxon>Fagaceae</taxon>
        <taxon>Quercus</taxon>
    </lineage>
</organism>
<protein>
    <submittedName>
        <fullName evidence="1">Burp domain-containing protein 3</fullName>
    </submittedName>
</protein>
<comment type="caution">
    <text evidence="1">The sequence shown here is derived from an EMBL/GenBank/DDBJ whole genome shotgun (WGS) entry which is preliminary data.</text>
</comment>
<evidence type="ECO:0000313" key="1">
    <source>
        <dbReference type="EMBL" id="KAK7853237.1"/>
    </source>
</evidence>
<dbReference type="Proteomes" id="UP000237347">
    <property type="component" value="Unassembled WGS sequence"/>
</dbReference>
<reference evidence="1 2" key="1">
    <citation type="journal article" date="2018" name="Sci. Data">
        <title>The draft genome sequence of cork oak.</title>
        <authorList>
            <person name="Ramos A.M."/>
            <person name="Usie A."/>
            <person name="Barbosa P."/>
            <person name="Barros P.M."/>
            <person name="Capote T."/>
            <person name="Chaves I."/>
            <person name="Simoes F."/>
            <person name="Abreu I."/>
            <person name="Carrasquinho I."/>
            <person name="Faro C."/>
            <person name="Guimaraes J.B."/>
            <person name="Mendonca D."/>
            <person name="Nobrega F."/>
            <person name="Rodrigues L."/>
            <person name="Saibo N.J.M."/>
            <person name="Varela M.C."/>
            <person name="Egas C."/>
            <person name="Matos J."/>
            <person name="Miguel C.M."/>
            <person name="Oliveira M.M."/>
            <person name="Ricardo C.P."/>
            <person name="Goncalves S."/>
        </authorList>
    </citation>
    <scope>NUCLEOTIDE SEQUENCE [LARGE SCALE GENOMIC DNA]</scope>
    <source>
        <strain evidence="2">cv. HL8</strain>
    </source>
</reference>